<dbReference type="SUPFAM" id="SSF161098">
    <property type="entry name" value="MetI-like"/>
    <property type="match status" value="1"/>
</dbReference>
<dbReference type="EMBL" id="JASKHM010000006">
    <property type="protein sequence ID" value="MEQ4483242.1"/>
    <property type="molecule type" value="Genomic_DNA"/>
</dbReference>
<comment type="caution">
    <text evidence="9">The sequence shown here is derived from an EMBL/GenBank/DDBJ whole genome shotgun (WGS) entry which is preliminary data.</text>
</comment>
<evidence type="ECO:0000313" key="9">
    <source>
        <dbReference type="EMBL" id="MEQ4483242.1"/>
    </source>
</evidence>
<feature type="transmembrane region" description="Helical" evidence="7">
    <location>
        <begin position="217"/>
        <end position="239"/>
    </location>
</feature>
<feature type="transmembrane region" description="Helical" evidence="7">
    <location>
        <begin position="280"/>
        <end position="300"/>
    </location>
</feature>
<organism evidence="9 10">
    <name type="scientific">Cohnella silvisoli</name>
    <dbReference type="NCBI Taxonomy" id="2873699"/>
    <lineage>
        <taxon>Bacteria</taxon>
        <taxon>Bacillati</taxon>
        <taxon>Bacillota</taxon>
        <taxon>Bacilli</taxon>
        <taxon>Bacillales</taxon>
        <taxon>Paenibacillaceae</taxon>
        <taxon>Cohnella</taxon>
    </lineage>
</organism>
<dbReference type="InterPro" id="IPR050809">
    <property type="entry name" value="UgpAE/MalFG_permease"/>
</dbReference>
<feature type="domain" description="ABC transmembrane type-1" evidence="8">
    <location>
        <begin position="80"/>
        <end position="296"/>
    </location>
</feature>
<evidence type="ECO:0000259" key="8">
    <source>
        <dbReference type="PROSITE" id="PS50928"/>
    </source>
</evidence>
<keyword evidence="2 7" id="KW-0813">Transport</keyword>
<gene>
    <name evidence="9" type="ORF">QJS35_12650</name>
</gene>
<dbReference type="RefSeq" id="WP_232184380.1">
    <property type="nucleotide sequence ID" value="NZ_JAIOAP010000002.1"/>
</dbReference>
<evidence type="ECO:0000256" key="7">
    <source>
        <dbReference type="RuleBase" id="RU363032"/>
    </source>
</evidence>
<dbReference type="Proteomes" id="UP001493487">
    <property type="component" value="Unassembled WGS sequence"/>
</dbReference>
<evidence type="ECO:0000256" key="5">
    <source>
        <dbReference type="ARBA" id="ARBA00022989"/>
    </source>
</evidence>
<comment type="similarity">
    <text evidence="7">Belongs to the binding-protein-dependent transport system permease family.</text>
</comment>
<feature type="transmembrane region" description="Helical" evidence="7">
    <location>
        <begin position="21"/>
        <end position="40"/>
    </location>
</feature>
<dbReference type="Pfam" id="PF00528">
    <property type="entry name" value="BPD_transp_1"/>
    <property type="match status" value="1"/>
</dbReference>
<sequence length="309" mass="34919">MVNRNVARSKNRWLLSGKATLLLMAVPCFVLLVAFVYLPLWGWSIAFFDYKAGLKFSQMDFMGFKSFTYMFKQPNFANVIRNTLVMSGLYFLTSPVPAIFAILLAEMNSKRVRQWIQTTTTLPYFISWVLVYAVFFSLFSVGDGIVNTLLLNFGWIKQPLNPLANPHIVWFFQTGIYLWKNLGFSAIIYIAAITSIDPELYDAASVDGAGRLNKIKHITVPGLVSTFLTLLLLGIGNLLNNGFEQYYLFYNAIVADKIEVLDYFIYRIGITMSDYSLSTAIGIFKTLFSILLITVANMIAKRVRGSGII</sequence>
<evidence type="ECO:0000256" key="1">
    <source>
        <dbReference type="ARBA" id="ARBA00004651"/>
    </source>
</evidence>
<feature type="transmembrane region" description="Helical" evidence="7">
    <location>
        <begin position="176"/>
        <end position="196"/>
    </location>
</feature>
<keyword evidence="5 7" id="KW-1133">Transmembrane helix</keyword>
<comment type="subcellular location">
    <subcellularLocation>
        <location evidence="1 7">Cell membrane</location>
        <topology evidence="1 7">Multi-pass membrane protein</topology>
    </subcellularLocation>
</comment>
<dbReference type="Gene3D" id="1.10.3720.10">
    <property type="entry name" value="MetI-like"/>
    <property type="match status" value="1"/>
</dbReference>
<dbReference type="InterPro" id="IPR035906">
    <property type="entry name" value="MetI-like_sf"/>
</dbReference>
<reference evidence="9 10" key="1">
    <citation type="journal article" date="2023" name="Genome Announc.">
        <title>Pan-Genome Analyses of the Genus Cohnella and Proposal of the Novel Species Cohnella silvisoli sp. nov., Isolated from Forest Soil.</title>
        <authorList>
            <person name="Wang C."/>
            <person name="Mao L."/>
            <person name="Bao G."/>
            <person name="Zhu H."/>
        </authorList>
    </citation>
    <scope>NUCLEOTIDE SEQUENCE [LARGE SCALE GENOMIC DNA]</scope>
    <source>
        <strain evidence="9 10">NL03-T5-1</strain>
    </source>
</reference>
<protein>
    <submittedName>
        <fullName evidence="9">ABC transporter permease subunit</fullName>
    </submittedName>
</protein>
<keyword evidence="10" id="KW-1185">Reference proteome</keyword>
<proteinExistence type="inferred from homology"/>
<evidence type="ECO:0000256" key="6">
    <source>
        <dbReference type="ARBA" id="ARBA00023136"/>
    </source>
</evidence>
<dbReference type="PANTHER" id="PTHR43227">
    <property type="entry name" value="BLL4140 PROTEIN"/>
    <property type="match status" value="1"/>
</dbReference>
<evidence type="ECO:0000256" key="3">
    <source>
        <dbReference type="ARBA" id="ARBA00022475"/>
    </source>
</evidence>
<dbReference type="PANTHER" id="PTHR43227:SF11">
    <property type="entry name" value="BLL4140 PROTEIN"/>
    <property type="match status" value="1"/>
</dbReference>
<keyword evidence="6 7" id="KW-0472">Membrane</keyword>
<name>A0ABV1KTW0_9BACL</name>
<evidence type="ECO:0000256" key="4">
    <source>
        <dbReference type="ARBA" id="ARBA00022692"/>
    </source>
</evidence>
<evidence type="ECO:0000256" key="2">
    <source>
        <dbReference type="ARBA" id="ARBA00022448"/>
    </source>
</evidence>
<feature type="transmembrane region" description="Helical" evidence="7">
    <location>
        <begin position="125"/>
        <end position="156"/>
    </location>
</feature>
<keyword evidence="4 7" id="KW-0812">Transmembrane</keyword>
<accession>A0ABV1KTW0</accession>
<keyword evidence="3" id="KW-1003">Cell membrane</keyword>
<dbReference type="InterPro" id="IPR000515">
    <property type="entry name" value="MetI-like"/>
</dbReference>
<feature type="transmembrane region" description="Helical" evidence="7">
    <location>
        <begin position="84"/>
        <end position="105"/>
    </location>
</feature>
<evidence type="ECO:0000313" key="10">
    <source>
        <dbReference type="Proteomes" id="UP001493487"/>
    </source>
</evidence>
<dbReference type="PROSITE" id="PS50928">
    <property type="entry name" value="ABC_TM1"/>
    <property type="match status" value="1"/>
</dbReference>